<proteinExistence type="predicted"/>
<dbReference type="EMBL" id="JBEFKJ010000008">
    <property type="protein sequence ID" value="KAL2044858.1"/>
    <property type="molecule type" value="Genomic_DNA"/>
</dbReference>
<organism evidence="1 2">
    <name type="scientific">Stereocaulon virgatum</name>
    <dbReference type="NCBI Taxonomy" id="373712"/>
    <lineage>
        <taxon>Eukaryota</taxon>
        <taxon>Fungi</taxon>
        <taxon>Dikarya</taxon>
        <taxon>Ascomycota</taxon>
        <taxon>Pezizomycotina</taxon>
        <taxon>Lecanoromycetes</taxon>
        <taxon>OSLEUM clade</taxon>
        <taxon>Lecanoromycetidae</taxon>
        <taxon>Lecanorales</taxon>
        <taxon>Lecanorineae</taxon>
        <taxon>Stereocaulaceae</taxon>
        <taxon>Stereocaulon</taxon>
    </lineage>
</organism>
<protein>
    <submittedName>
        <fullName evidence="1">Uncharacterized protein</fullName>
    </submittedName>
</protein>
<sequence length="110" mass="12635">MPILPHTFTKPPPMQPLLLHDHGCNPWFCVTVLESATNIPWQTGTWLHLLAWVPRCKTRFHNLCSLLFFQTAGAILDPTRPLVSAISKLMTWRSDNDDKRSTYMSAMEDQ</sequence>
<comment type="caution">
    <text evidence="1">The sequence shown here is derived from an EMBL/GenBank/DDBJ whole genome shotgun (WGS) entry which is preliminary data.</text>
</comment>
<evidence type="ECO:0000313" key="1">
    <source>
        <dbReference type="EMBL" id="KAL2044858.1"/>
    </source>
</evidence>
<keyword evidence="2" id="KW-1185">Reference proteome</keyword>
<name>A0ABR4AN34_9LECA</name>
<evidence type="ECO:0000313" key="2">
    <source>
        <dbReference type="Proteomes" id="UP001590950"/>
    </source>
</evidence>
<gene>
    <name evidence="1" type="ORF">N7G274_002633</name>
</gene>
<accession>A0ABR4AN34</accession>
<reference evidence="1 2" key="1">
    <citation type="submission" date="2024-09" db="EMBL/GenBank/DDBJ databases">
        <title>Rethinking Asexuality: The Enigmatic Case of Functional Sexual Genes in Lepraria (Stereocaulaceae).</title>
        <authorList>
            <person name="Doellman M."/>
            <person name="Sun Y."/>
            <person name="Barcenas-Pena A."/>
            <person name="Lumbsch H.T."/>
            <person name="Grewe F."/>
        </authorList>
    </citation>
    <scope>NUCLEOTIDE SEQUENCE [LARGE SCALE GENOMIC DNA]</scope>
    <source>
        <strain evidence="1 2">Mercado 3170</strain>
    </source>
</reference>
<dbReference type="Proteomes" id="UP001590950">
    <property type="component" value="Unassembled WGS sequence"/>
</dbReference>